<accession>A0ACA9YAX0</accession>
<reference evidence="1" key="1">
    <citation type="submission" date="2022-06" db="EMBL/GenBank/DDBJ databases">
        <authorList>
            <person name="Legras J.-L."/>
            <person name="Devillers H."/>
            <person name="Grondin C."/>
        </authorList>
    </citation>
    <scope>NUCLEOTIDE SEQUENCE</scope>
    <source>
        <strain evidence="1">CLIB 1444</strain>
    </source>
</reference>
<evidence type="ECO:0000313" key="2">
    <source>
        <dbReference type="Proteomes" id="UP001152531"/>
    </source>
</evidence>
<keyword evidence="2" id="KW-1185">Reference proteome</keyword>
<protein>
    <submittedName>
        <fullName evidence="1">Transmembrane protein 115 homolog</fullName>
    </submittedName>
</protein>
<sequence length="324" mass="37121">MPTIRLHNIPNSTRVLVSCLIIIASLIFLIKLGHFRSATTDIKFHDIQVPYLQLIPRYTIFYPWVIVTSIFAETTIFSLIVSGTVLTVASKYIERFWGFREVIQFVFINGSITNLSTVLITIVSNIVRKDGVGMDRPLGGGISYYFGFLVVLKQLIPEHNIVLFQGLLNFRVKHLPFICLIIVFLWSIIISRSLYPVIPSFESFLVSYNYLRFYQSFTSDPLLPINNNETIIRGDASDAFKLVEFFPNITKPYLSIVFDKFYEGSVFLGIVTPFNDDSIEQGNIRASKRSEQINQTQKSLANSVAERRRQVALQVIEDRIRDSR</sequence>
<keyword evidence="1" id="KW-0472">Membrane</keyword>
<dbReference type="Proteomes" id="UP001152531">
    <property type="component" value="Unassembled WGS sequence"/>
</dbReference>
<name>A0ACA9YAX0_9ASCO</name>
<evidence type="ECO:0000313" key="1">
    <source>
        <dbReference type="EMBL" id="CAH6721841.1"/>
    </source>
</evidence>
<comment type="caution">
    <text evidence="1">The sequence shown here is derived from an EMBL/GenBank/DDBJ whole genome shotgun (WGS) entry which is preliminary data.</text>
</comment>
<gene>
    <name evidence="1" type="ORF">CLIB1444_07S03664</name>
</gene>
<organism evidence="1 2">
    <name type="scientific">[Candida] jaroonii</name>
    <dbReference type="NCBI Taxonomy" id="467808"/>
    <lineage>
        <taxon>Eukaryota</taxon>
        <taxon>Fungi</taxon>
        <taxon>Dikarya</taxon>
        <taxon>Ascomycota</taxon>
        <taxon>Saccharomycotina</taxon>
        <taxon>Pichiomycetes</taxon>
        <taxon>Debaryomycetaceae</taxon>
        <taxon>Yamadazyma</taxon>
    </lineage>
</organism>
<keyword evidence="1" id="KW-0812">Transmembrane</keyword>
<proteinExistence type="predicted"/>
<dbReference type="EMBL" id="CALSDN010000007">
    <property type="protein sequence ID" value="CAH6721841.1"/>
    <property type="molecule type" value="Genomic_DNA"/>
</dbReference>